<organism evidence="1 2">
    <name type="scientific">Kickxella alabastrina</name>
    <dbReference type="NCBI Taxonomy" id="61397"/>
    <lineage>
        <taxon>Eukaryota</taxon>
        <taxon>Fungi</taxon>
        <taxon>Fungi incertae sedis</taxon>
        <taxon>Zoopagomycota</taxon>
        <taxon>Kickxellomycotina</taxon>
        <taxon>Kickxellomycetes</taxon>
        <taxon>Kickxellales</taxon>
        <taxon>Kickxellaceae</taxon>
        <taxon>Kickxella</taxon>
    </lineage>
</organism>
<gene>
    <name evidence="1" type="primary">GAD1_2</name>
    <name evidence="1" type="ORF">LPJ66_002189</name>
</gene>
<keyword evidence="2" id="KW-1185">Reference proteome</keyword>
<dbReference type="EC" id="4.1.1.15" evidence="1"/>
<evidence type="ECO:0000313" key="2">
    <source>
        <dbReference type="Proteomes" id="UP001150581"/>
    </source>
</evidence>
<dbReference type="EMBL" id="JANBPG010000163">
    <property type="protein sequence ID" value="KAJ1899317.1"/>
    <property type="molecule type" value="Genomic_DNA"/>
</dbReference>
<proteinExistence type="predicted"/>
<name>A0ACC1IR50_9FUNG</name>
<dbReference type="Proteomes" id="UP001150581">
    <property type="component" value="Unassembled WGS sequence"/>
</dbReference>
<protein>
    <submittedName>
        <fullName evidence="1">Glutamate decarboxylase gad1</fullName>
        <ecNumber evidence="1">4.1.1.15</ecNumber>
    </submittedName>
</protein>
<reference evidence="1" key="1">
    <citation type="submission" date="2022-07" db="EMBL/GenBank/DDBJ databases">
        <title>Phylogenomic reconstructions and comparative analyses of Kickxellomycotina fungi.</title>
        <authorList>
            <person name="Reynolds N.K."/>
            <person name="Stajich J.E."/>
            <person name="Barry K."/>
            <person name="Grigoriev I.V."/>
            <person name="Crous P."/>
            <person name="Smith M.E."/>
        </authorList>
    </citation>
    <scope>NUCLEOTIDE SEQUENCE</scope>
    <source>
        <strain evidence="1">Benny 63K</strain>
    </source>
</reference>
<comment type="caution">
    <text evidence="1">The sequence shown here is derived from an EMBL/GenBank/DDBJ whole genome shotgun (WGS) entry which is preliminary data.</text>
</comment>
<sequence>MSDSISSILPGTRRLGLGRRRIQKTDLVYGAGISESSGDMRVFPPNSMPARNAYQLIHDSLKFDGDPTLNCATFLTTWMEPEAEKLIMENLGKNRVDIDEYEATERIHRRCLAHLHDLWNGEKGVEPTGTVVVGSSEGIMLGGLALKWRWRARREAQGKDISKPNIVFAANAQVALEKTARYFDIESRLVPVSEESQYCLDIHKALDMIDENTIGMFLILGSTYTGHYEKVLEMSQLLDKLKADTGFDVPIHVDGASGAFVAPFAQPDLCWDFRVPRVVSISTSGHKFGLTYPGIGWVLWRATEYLPDGLTFELSYLGGIEKTFTLNFSHPACFLIAQYYQFIRFGREGYARVMNSCLYHARLLSVALEATGMYECISDIHRPRGQFGYSEENRLAAGNLFQESVSLELKSSGSNPSVNRLFNYGLPEVAFRFTDWFIEKHPTANQDIVSTLLRVRGWIIPNYPLPPNMNKLRVLRVVIKEASSEDFVNRLVRDILWATKTMLDTQNQTLGEALSKPLANSKSTSNLAQQIASSNRTTMDNSQKHSYWRGLLKRIGEMHTSTDNESSGPSEEPVLEITDNGSKKTFYQKSC</sequence>
<evidence type="ECO:0000313" key="1">
    <source>
        <dbReference type="EMBL" id="KAJ1899317.1"/>
    </source>
</evidence>
<accession>A0ACC1IR50</accession>
<keyword evidence="1" id="KW-0456">Lyase</keyword>